<proteinExistence type="predicted"/>
<dbReference type="EMBL" id="BROQ01000176">
    <property type="protein sequence ID" value="GKZ27016.1"/>
    <property type="molecule type" value="Genomic_DNA"/>
</dbReference>
<evidence type="ECO:0000313" key="3">
    <source>
        <dbReference type="Proteomes" id="UP001143548"/>
    </source>
</evidence>
<name>A0A9W5Z2R4_9EURO</name>
<comment type="caution">
    <text evidence="2">The sequence shown here is derived from an EMBL/GenBank/DDBJ whole genome shotgun (WGS) entry which is preliminary data.</text>
</comment>
<protein>
    <submittedName>
        <fullName evidence="2">Uncharacterized protein</fullName>
    </submittedName>
</protein>
<sequence length="99" mass="11559">MCFPHRPRSRVCHRRHPPRRTRLSVPPRPQGRVQTEDRYSISYILRSSDSTKFEDSNGDDSSAKQWYLKKYEMYELPHAIQKGHTTLSGGMAQELQATL</sequence>
<evidence type="ECO:0000313" key="2">
    <source>
        <dbReference type="EMBL" id="GKZ27016.1"/>
    </source>
</evidence>
<feature type="compositionally biased region" description="Basic residues" evidence="1">
    <location>
        <begin position="1"/>
        <end position="22"/>
    </location>
</feature>
<accession>A0A9W5Z2R4</accession>
<gene>
    <name evidence="2" type="ORF">AbraCBS73388_003532</name>
</gene>
<dbReference type="AlphaFoldDB" id="A0A9W5Z2R4"/>
<reference evidence="2" key="1">
    <citation type="submission" date="2022-07" db="EMBL/GenBank/DDBJ databases">
        <title>Taxonomy of Aspergillus series Nigri: significant species reduction supported by multi-species coalescent approaches.</title>
        <authorList>
            <person name="Bian C."/>
            <person name="Kusuya Y."/>
            <person name="Sklenar F."/>
            <person name="D'hooge E."/>
            <person name="Yaguchi T."/>
            <person name="Takahashi H."/>
            <person name="Hubka V."/>
        </authorList>
    </citation>
    <scope>NUCLEOTIDE SEQUENCE</scope>
    <source>
        <strain evidence="2">CBS 733.88</strain>
    </source>
</reference>
<evidence type="ECO:0000256" key="1">
    <source>
        <dbReference type="SAM" id="MobiDB-lite"/>
    </source>
</evidence>
<organism evidence="2 3">
    <name type="scientific">Aspergillus brasiliensis</name>
    <dbReference type="NCBI Taxonomy" id="319629"/>
    <lineage>
        <taxon>Eukaryota</taxon>
        <taxon>Fungi</taxon>
        <taxon>Dikarya</taxon>
        <taxon>Ascomycota</taxon>
        <taxon>Pezizomycotina</taxon>
        <taxon>Eurotiomycetes</taxon>
        <taxon>Eurotiomycetidae</taxon>
        <taxon>Eurotiales</taxon>
        <taxon>Aspergillaceae</taxon>
        <taxon>Aspergillus</taxon>
        <taxon>Aspergillus subgen. Circumdati</taxon>
    </lineage>
</organism>
<feature type="region of interest" description="Disordered" evidence="1">
    <location>
        <begin position="1"/>
        <end position="34"/>
    </location>
</feature>
<dbReference type="Proteomes" id="UP001143548">
    <property type="component" value="Unassembled WGS sequence"/>
</dbReference>